<dbReference type="PANTHER" id="PTHR28083:SF1">
    <property type="entry name" value="GOOD FOR FULL DBP5 ACTIVITY PROTEIN 2"/>
    <property type="match status" value="1"/>
</dbReference>
<evidence type="ECO:0000256" key="1">
    <source>
        <dbReference type="SAM" id="MobiDB-lite"/>
    </source>
</evidence>
<dbReference type="VEuPathDB" id="FungiDB:CC1G_13769"/>
<gene>
    <name evidence="2" type="ORF">CC1G_13769</name>
</gene>
<keyword evidence="3" id="KW-1185">Reference proteome</keyword>
<dbReference type="PANTHER" id="PTHR28083">
    <property type="entry name" value="GOOD FOR FULL DBP5 ACTIVITY PROTEIN 2"/>
    <property type="match status" value="1"/>
</dbReference>
<dbReference type="RefSeq" id="XP_002912237.1">
    <property type="nucleotide sequence ID" value="XM_002912191.1"/>
</dbReference>
<feature type="compositionally biased region" description="Polar residues" evidence="1">
    <location>
        <begin position="202"/>
        <end position="224"/>
    </location>
</feature>
<evidence type="ECO:0000313" key="3">
    <source>
        <dbReference type="Proteomes" id="UP000001861"/>
    </source>
</evidence>
<feature type="region of interest" description="Disordered" evidence="1">
    <location>
        <begin position="202"/>
        <end position="245"/>
    </location>
</feature>
<dbReference type="GeneID" id="6007476"/>
<reference evidence="2 3" key="1">
    <citation type="journal article" date="2010" name="Proc. Natl. Acad. Sci. U.S.A.">
        <title>Insights into evolution of multicellular fungi from the assembled chromosomes of the mushroom Coprinopsis cinerea (Coprinus cinereus).</title>
        <authorList>
            <person name="Stajich J.E."/>
            <person name="Wilke S.K."/>
            <person name="Ahren D."/>
            <person name="Au C.H."/>
            <person name="Birren B.W."/>
            <person name="Borodovsky M."/>
            <person name="Burns C."/>
            <person name="Canback B."/>
            <person name="Casselton L.A."/>
            <person name="Cheng C.K."/>
            <person name="Deng J."/>
            <person name="Dietrich F.S."/>
            <person name="Fargo D.C."/>
            <person name="Farman M.L."/>
            <person name="Gathman A.C."/>
            <person name="Goldberg J."/>
            <person name="Guigo R."/>
            <person name="Hoegger P.J."/>
            <person name="Hooker J.B."/>
            <person name="Huggins A."/>
            <person name="James T.Y."/>
            <person name="Kamada T."/>
            <person name="Kilaru S."/>
            <person name="Kodira C."/>
            <person name="Kues U."/>
            <person name="Kupfer D."/>
            <person name="Kwan H.S."/>
            <person name="Lomsadze A."/>
            <person name="Li W."/>
            <person name="Lilly W.W."/>
            <person name="Ma L.J."/>
            <person name="Mackey A.J."/>
            <person name="Manning G."/>
            <person name="Martin F."/>
            <person name="Muraguchi H."/>
            <person name="Natvig D.O."/>
            <person name="Palmerini H."/>
            <person name="Ramesh M.A."/>
            <person name="Rehmeyer C.J."/>
            <person name="Roe B.A."/>
            <person name="Shenoy N."/>
            <person name="Stanke M."/>
            <person name="Ter-Hovhannisyan V."/>
            <person name="Tunlid A."/>
            <person name="Velagapudi R."/>
            <person name="Vision T.J."/>
            <person name="Zeng Q."/>
            <person name="Zolan M.E."/>
            <person name="Pukkila P.J."/>
        </authorList>
    </citation>
    <scope>NUCLEOTIDE SEQUENCE [LARGE SCALE GENOMIC DNA]</scope>
    <source>
        <strain evidence="3">Okayama-7 / 130 / ATCC MYA-4618 / FGSC 9003</strain>
    </source>
</reference>
<dbReference type="HOGENOM" id="CLU_031395_1_0_1"/>
<sequence>MSAIHGFIKMIKTRFGETLPQAPNILIITPFETAQRRVRHISDYATYTRLHATLPAAILAALKARIKAGEPRVVKDLWEKREKTFLAIDFEVNERNEKTVLEFGYAAVRCGHLDALISPESETSANTLVLVGHGLQPHLARLEDMKIRLPANLLILDTMVLEKSLYAAGMRSPMMDPSTGQLRAHGTSLSLDKLLISFTLPNLPTSSDNSGQGRDSNANGQQSHGKGSGSSSSRDKDREKESLPVQVPIVLPQCTLHNAGNDAFMTLYALQKLMEPGTTRVPTAQKVHYNRGMGMGMVGGAGWAVQMGMGGMPGMGGVPVGMGGMGMPMSPHGMVPALMVPSPSMNSFGGGVPFPYGSMPNMSGNGFGGGTGQSQSLGVKHLGGRERARSSYTLADEFGAMSLGAGGSGAGRERKVSGV</sequence>
<dbReference type="AlphaFoldDB" id="D6RKB6"/>
<dbReference type="OMA" id="MELDIIT"/>
<dbReference type="InParanoid" id="D6RKB6"/>
<evidence type="ECO:0000313" key="2">
    <source>
        <dbReference type="EMBL" id="EFI28743.1"/>
    </source>
</evidence>
<dbReference type="eggNOG" id="ENOG502S0NE">
    <property type="taxonomic scope" value="Eukaryota"/>
</dbReference>
<proteinExistence type="predicted"/>
<feature type="compositionally biased region" description="Basic and acidic residues" evidence="1">
    <location>
        <begin position="233"/>
        <end position="242"/>
    </location>
</feature>
<comment type="caution">
    <text evidence="2">The sequence shown here is derived from an EMBL/GenBank/DDBJ whole genome shotgun (WGS) entry which is preliminary data.</text>
</comment>
<dbReference type="EMBL" id="AACS02000001">
    <property type="protein sequence ID" value="EFI28743.1"/>
    <property type="molecule type" value="Genomic_DNA"/>
</dbReference>
<dbReference type="OrthoDB" id="5953249at2759"/>
<dbReference type="Proteomes" id="UP000001861">
    <property type="component" value="Unassembled WGS sequence"/>
</dbReference>
<dbReference type="InterPro" id="IPR040151">
    <property type="entry name" value="Gfd2/YDR514C-like"/>
</dbReference>
<organism evidence="2 3">
    <name type="scientific">Coprinopsis cinerea (strain Okayama-7 / 130 / ATCC MYA-4618 / FGSC 9003)</name>
    <name type="common">Inky cap fungus</name>
    <name type="synonym">Hormographiella aspergillata</name>
    <dbReference type="NCBI Taxonomy" id="240176"/>
    <lineage>
        <taxon>Eukaryota</taxon>
        <taxon>Fungi</taxon>
        <taxon>Dikarya</taxon>
        <taxon>Basidiomycota</taxon>
        <taxon>Agaricomycotina</taxon>
        <taxon>Agaricomycetes</taxon>
        <taxon>Agaricomycetidae</taxon>
        <taxon>Agaricales</taxon>
        <taxon>Agaricineae</taxon>
        <taxon>Psathyrellaceae</taxon>
        <taxon>Coprinopsis</taxon>
    </lineage>
</organism>
<accession>D6RKB6</accession>
<protein>
    <submittedName>
        <fullName evidence="2">Uncharacterized protein</fullName>
    </submittedName>
</protein>
<dbReference type="KEGG" id="cci:CC1G_13769"/>
<name>D6RKB6_COPC7</name>